<keyword evidence="3" id="KW-1185">Reference proteome</keyword>
<proteinExistence type="predicted"/>
<evidence type="ECO:0000313" key="2">
    <source>
        <dbReference type="EMBL" id="KAL3064683.1"/>
    </source>
</evidence>
<dbReference type="AlphaFoldDB" id="A0ABD2HI23"/>
<protein>
    <submittedName>
        <fullName evidence="2">Uncharacterized protein</fullName>
    </submittedName>
</protein>
<feature type="region of interest" description="Disordered" evidence="1">
    <location>
        <begin position="38"/>
        <end position="64"/>
    </location>
</feature>
<reference evidence="2 3" key="2">
    <citation type="journal article" date="2024" name="G3 (Bethesda)">
        <title>The genome of the cryopelagic Antarctic bald notothen, Trematomus borchgrevinki.</title>
        <authorList>
            <person name="Rayamajhi N."/>
            <person name="Rivera-Colon A.G."/>
            <person name="Minhas B.F."/>
            <person name="Cheng C.C."/>
            <person name="Catchen J.M."/>
        </authorList>
    </citation>
    <scope>NUCLEOTIDE SEQUENCE [LARGE SCALE GENOMIC DNA]</scope>
    <source>
        <strain evidence="2">AGRC-2024</strain>
    </source>
</reference>
<evidence type="ECO:0000313" key="3">
    <source>
        <dbReference type="Proteomes" id="UP001619887"/>
    </source>
</evidence>
<sequence>MEVNVGITGQEAARLVSLSSFRRFQTLSDFKVGEIHKGKEASKSRSHIGNKREKEEGRGPTRSVCGVKCLVGGDKEKGM</sequence>
<evidence type="ECO:0000256" key="1">
    <source>
        <dbReference type="SAM" id="MobiDB-lite"/>
    </source>
</evidence>
<dbReference type="Proteomes" id="UP001619887">
    <property type="component" value="Unassembled WGS sequence"/>
</dbReference>
<organism evidence="2 3">
    <name type="scientific">Pagothenia borchgrevinki</name>
    <name type="common">Bald rockcod</name>
    <name type="synonym">Trematomus borchgrevinki</name>
    <dbReference type="NCBI Taxonomy" id="8213"/>
    <lineage>
        <taxon>Eukaryota</taxon>
        <taxon>Metazoa</taxon>
        <taxon>Chordata</taxon>
        <taxon>Craniata</taxon>
        <taxon>Vertebrata</taxon>
        <taxon>Euteleostomi</taxon>
        <taxon>Actinopterygii</taxon>
        <taxon>Neopterygii</taxon>
        <taxon>Teleostei</taxon>
        <taxon>Neoteleostei</taxon>
        <taxon>Acanthomorphata</taxon>
        <taxon>Eupercaria</taxon>
        <taxon>Perciformes</taxon>
        <taxon>Notothenioidei</taxon>
        <taxon>Nototheniidae</taxon>
        <taxon>Pagothenia</taxon>
    </lineage>
</organism>
<accession>A0ABD2HI23</accession>
<comment type="caution">
    <text evidence="2">The sequence shown here is derived from an EMBL/GenBank/DDBJ whole genome shotgun (WGS) entry which is preliminary data.</text>
</comment>
<reference evidence="2 3" key="1">
    <citation type="journal article" date="2022" name="G3 (Bethesda)">
        <title>Evaluating Illumina-, Nanopore-, and PacBio-based genome assembly strategies with the bald notothen, Trematomus borchgrevinki.</title>
        <authorList>
            <person name="Rayamajhi N."/>
            <person name="Cheng C.C."/>
            <person name="Catchen J.M."/>
        </authorList>
    </citation>
    <scope>NUCLEOTIDE SEQUENCE [LARGE SCALE GENOMIC DNA]</scope>
    <source>
        <strain evidence="2">AGRC-2024</strain>
    </source>
</reference>
<name>A0ABD2HI23_PAGBO</name>
<feature type="compositionally biased region" description="Basic and acidic residues" evidence="1">
    <location>
        <begin position="50"/>
        <end position="59"/>
    </location>
</feature>
<dbReference type="EMBL" id="JBIYXZ010002070">
    <property type="protein sequence ID" value="KAL3064683.1"/>
    <property type="molecule type" value="Genomic_DNA"/>
</dbReference>
<gene>
    <name evidence="2" type="ORF">OYC64_000842</name>
</gene>